<dbReference type="InterPro" id="IPR036965">
    <property type="entry name" value="Terpene_synth_N_sf"/>
</dbReference>
<evidence type="ECO:0000256" key="1">
    <source>
        <dbReference type="ARBA" id="ARBA00001946"/>
    </source>
</evidence>
<dbReference type="GO" id="GO:0009507">
    <property type="term" value="C:chloroplast"/>
    <property type="evidence" value="ECO:0007669"/>
    <property type="project" value="TreeGrafter"/>
</dbReference>
<dbReference type="GO" id="GO:0010333">
    <property type="term" value="F:terpene synthase activity"/>
    <property type="evidence" value="ECO:0007669"/>
    <property type="project" value="InterPro"/>
</dbReference>
<accession>A0A8T0WQ94</accession>
<dbReference type="SFLD" id="SFLDG01014">
    <property type="entry name" value="Terpene_Cyclase_Like_1_N-term"/>
    <property type="match status" value="1"/>
</dbReference>
<dbReference type="InterPro" id="IPR008949">
    <property type="entry name" value="Isoprenoid_synthase_dom_sf"/>
</dbReference>
<dbReference type="Gene3D" id="1.10.600.10">
    <property type="entry name" value="Farnesyl Diphosphate Synthase"/>
    <property type="match status" value="1"/>
</dbReference>
<dbReference type="SUPFAM" id="SSF48576">
    <property type="entry name" value="Terpenoid synthases"/>
    <property type="match status" value="1"/>
</dbReference>
<reference evidence="6" key="1">
    <citation type="submission" date="2020-05" db="EMBL/GenBank/DDBJ databases">
        <title>WGS assembly of Panicum virgatum.</title>
        <authorList>
            <person name="Lovell J.T."/>
            <person name="Jenkins J."/>
            <person name="Shu S."/>
            <person name="Juenger T.E."/>
            <person name="Schmutz J."/>
        </authorList>
    </citation>
    <scope>NUCLEOTIDE SEQUENCE</scope>
    <source>
        <strain evidence="6">AP13</strain>
    </source>
</reference>
<protein>
    <recommendedName>
        <fullName evidence="5">Terpene synthase N-terminal domain-containing protein</fullName>
    </recommendedName>
</protein>
<dbReference type="EMBL" id="CM029038">
    <property type="protein sequence ID" value="KAG2651761.1"/>
    <property type="molecule type" value="Genomic_DNA"/>
</dbReference>
<evidence type="ECO:0000256" key="2">
    <source>
        <dbReference type="ARBA" id="ARBA00022723"/>
    </source>
</evidence>
<dbReference type="GO" id="GO:0000287">
    <property type="term" value="F:magnesium ion binding"/>
    <property type="evidence" value="ECO:0007669"/>
    <property type="project" value="TreeGrafter"/>
</dbReference>
<dbReference type="PANTHER" id="PTHR31739:SF4">
    <property type="entry name" value="ENT-COPALYL DIPHOSPHATE SYNTHASE, CHLOROPLASTIC"/>
    <property type="match status" value="1"/>
</dbReference>
<dbReference type="PANTHER" id="PTHR31739">
    <property type="entry name" value="ENT-COPALYL DIPHOSPHATE SYNTHASE, CHLOROPLASTIC"/>
    <property type="match status" value="1"/>
</dbReference>
<dbReference type="FunFam" id="1.50.10.130:FF:000002">
    <property type="entry name" value="Ent-copalyl diphosphate synthase, chloroplastic"/>
    <property type="match status" value="1"/>
</dbReference>
<dbReference type="GO" id="GO:0009686">
    <property type="term" value="P:gibberellin biosynthetic process"/>
    <property type="evidence" value="ECO:0007669"/>
    <property type="project" value="TreeGrafter"/>
</dbReference>
<comment type="cofactor">
    <cofactor evidence="1">
        <name>Mg(2+)</name>
        <dbReference type="ChEBI" id="CHEBI:18420"/>
    </cofactor>
</comment>
<sequence length="830" mass="92797">MDMKTTHEIWSYLNKKYGAASDDHDDYKTKEEVHEDDEHIHDMVVVEDCSTSWSSDDDDNQSTTSSLDMIDDDSSVANYDSTPSILDDQVGSCTDDIATSSSSPSPHCFMSQGFIVEALQSEAHAEAQESVVGMTQQHKGAPIHIDEMIGTVRAALRSAAGGDIDFSPYDTAWVALVRKLDGGEGPEFPSCINCIARNQLPDGSWGDDAIFVVQDRLINTLACVIALTTWNVHSDQCNKGLSFIHENMKRLHEDDENWMMVGFEMTFPTLLEMAKDVGLDMPYDEPALQDIYTKRELKLAKIPIDVLHSVPTTLHFSLEGMPGLLNWDKLFKLQAPDGSLSAPAATAYALMQTGNKKCHEYLADIIDKFNGGAPFIYPVELFERLWVVDRLDRLGLSSYFRTEIDSYLDYVYSEEGIGFTWACSLADIDDTAMGFRLLRQAHFEMKDGEFVVYPGQSSQSVTAMYNLYRAADQAAIPGDDGVVQRAKAYSCAFLQKRRAAGDLNNKWFISSGLPSELAYGLDFPWKANLPHVQTRMYLEQYGGSENVWIGKNLYRMHLFNNDLLLKLAKADFSNFHRQCQLEWCEKNNLEMYGVTPQSAMRAYFLAAANIFEPDRAAERLGWARTAVIAQAISSRFLSSNANATESMLEGLISELTSDGHNLARCGGKYSMTENGLINAFHELIDLFAPGKDASDNLREAWKTWLIELTTNDGHRSCEGNTALLLVRTNLKLSEYSQLEKLTSSICSKLGSRPLSQVNQNGTSTESTENLQLQVDREMQDLAQCVFQSCDAISRVTKQTFHVTRSYCYLAHSSPETIDSHISKVIFEDVV</sequence>
<dbReference type="InterPro" id="IPR008930">
    <property type="entry name" value="Terpenoid_cyclase/PrenylTrfase"/>
</dbReference>
<dbReference type="AlphaFoldDB" id="A0A8T0WQ94"/>
<dbReference type="Gene3D" id="1.50.10.130">
    <property type="entry name" value="Terpene synthase, N-terminal domain"/>
    <property type="match status" value="1"/>
</dbReference>
<dbReference type="Proteomes" id="UP000823388">
    <property type="component" value="Chromosome 1N"/>
</dbReference>
<keyword evidence="7" id="KW-1185">Reference proteome</keyword>
<dbReference type="Gene3D" id="1.50.10.160">
    <property type="match status" value="1"/>
</dbReference>
<gene>
    <name evidence="6" type="ORF">PVAP13_1NG313319</name>
</gene>
<evidence type="ECO:0000256" key="4">
    <source>
        <dbReference type="SAM" id="MobiDB-lite"/>
    </source>
</evidence>
<dbReference type="InterPro" id="IPR001906">
    <property type="entry name" value="Terpene_synth_N"/>
</dbReference>
<dbReference type="SUPFAM" id="SSF48239">
    <property type="entry name" value="Terpenoid cyclases/Protein prenyltransferases"/>
    <property type="match status" value="2"/>
</dbReference>
<evidence type="ECO:0000313" key="6">
    <source>
        <dbReference type="EMBL" id="KAG2651761.1"/>
    </source>
</evidence>
<dbReference type="InterPro" id="IPR050148">
    <property type="entry name" value="Terpene_synthase-like"/>
</dbReference>
<evidence type="ECO:0000313" key="7">
    <source>
        <dbReference type="Proteomes" id="UP000823388"/>
    </source>
</evidence>
<feature type="region of interest" description="Disordered" evidence="4">
    <location>
        <begin position="50"/>
        <end position="73"/>
    </location>
</feature>
<comment type="caution">
    <text evidence="6">The sequence shown here is derived from an EMBL/GenBank/DDBJ whole genome shotgun (WGS) entry which is preliminary data.</text>
</comment>
<name>A0A8T0WQ94_PANVG</name>
<feature type="domain" description="Terpene synthase N-terminal" evidence="5">
    <location>
        <begin position="326"/>
        <end position="501"/>
    </location>
</feature>
<dbReference type="SFLD" id="SFLDG01605">
    <property type="entry name" value="Terpene_Cyclase_Like_1_N-term"/>
    <property type="match status" value="1"/>
</dbReference>
<keyword evidence="3" id="KW-0460">Magnesium</keyword>
<evidence type="ECO:0000256" key="3">
    <source>
        <dbReference type="ARBA" id="ARBA00022842"/>
    </source>
</evidence>
<organism evidence="6 7">
    <name type="scientific">Panicum virgatum</name>
    <name type="common">Blackwell switchgrass</name>
    <dbReference type="NCBI Taxonomy" id="38727"/>
    <lineage>
        <taxon>Eukaryota</taxon>
        <taxon>Viridiplantae</taxon>
        <taxon>Streptophyta</taxon>
        <taxon>Embryophyta</taxon>
        <taxon>Tracheophyta</taxon>
        <taxon>Spermatophyta</taxon>
        <taxon>Magnoliopsida</taxon>
        <taxon>Liliopsida</taxon>
        <taxon>Poales</taxon>
        <taxon>Poaceae</taxon>
        <taxon>PACMAD clade</taxon>
        <taxon>Panicoideae</taxon>
        <taxon>Panicodae</taxon>
        <taxon>Paniceae</taxon>
        <taxon>Panicinae</taxon>
        <taxon>Panicum</taxon>
        <taxon>Panicum sect. Hiantes</taxon>
    </lineage>
</organism>
<keyword evidence="2" id="KW-0479">Metal-binding</keyword>
<evidence type="ECO:0000259" key="5">
    <source>
        <dbReference type="Pfam" id="PF01397"/>
    </source>
</evidence>
<proteinExistence type="predicted"/>
<dbReference type="Pfam" id="PF01397">
    <property type="entry name" value="Terpene_synth"/>
    <property type="match status" value="1"/>
</dbReference>